<dbReference type="AlphaFoldDB" id="A0A926DN54"/>
<dbReference type="GO" id="GO:0008741">
    <property type="term" value="F:ribulokinase activity"/>
    <property type="evidence" value="ECO:0007669"/>
    <property type="project" value="UniProtKB-UniRule"/>
</dbReference>
<feature type="domain" description="Carbohydrate kinase FGGY C-terminal" evidence="11">
    <location>
        <begin position="287"/>
        <end position="485"/>
    </location>
</feature>
<comment type="caution">
    <text evidence="12">The sequence shown here is derived from an EMBL/GenBank/DDBJ whole genome shotgun (WGS) entry which is preliminary data.</text>
</comment>
<keyword evidence="13" id="KW-1185">Reference proteome</keyword>
<dbReference type="Pfam" id="PF02782">
    <property type="entry name" value="FGGY_C"/>
    <property type="match status" value="1"/>
</dbReference>
<evidence type="ECO:0000256" key="2">
    <source>
        <dbReference type="ARBA" id="ARBA00022741"/>
    </source>
</evidence>
<comment type="catalytic activity">
    <reaction evidence="7">
        <text>D-ribulose + ATP = D-ribulose 5-phosphate + ADP + H(+)</text>
        <dbReference type="Rhea" id="RHEA:17601"/>
        <dbReference type="ChEBI" id="CHEBI:15378"/>
        <dbReference type="ChEBI" id="CHEBI:17173"/>
        <dbReference type="ChEBI" id="CHEBI:30616"/>
        <dbReference type="ChEBI" id="CHEBI:58121"/>
        <dbReference type="ChEBI" id="CHEBI:456216"/>
        <dbReference type="EC" id="2.7.1.16"/>
    </reaction>
</comment>
<feature type="domain" description="Carbohydrate kinase FGGY N-terminal" evidence="10">
    <location>
        <begin position="4"/>
        <end position="275"/>
    </location>
</feature>
<evidence type="ECO:0000256" key="9">
    <source>
        <dbReference type="RuleBase" id="RU003455"/>
    </source>
</evidence>
<dbReference type="SUPFAM" id="SSF53067">
    <property type="entry name" value="Actin-like ATPase domain"/>
    <property type="match status" value="2"/>
</dbReference>
<keyword evidence="5 7" id="KW-0054">Arabinose catabolism</keyword>
<keyword evidence="4 7" id="KW-0067">ATP-binding</keyword>
<proteinExistence type="inferred from homology"/>
<name>A0A926DN54_9FIRM</name>
<dbReference type="GO" id="GO:0019569">
    <property type="term" value="P:L-arabinose catabolic process to D-xylulose 5-phosphate"/>
    <property type="evidence" value="ECO:0007669"/>
    <property type="project" value="UniProtKB-UniRule"/>
</dbReference>
<dbReference type="PANTHER" id="PTHR43435:SF4">
    <property type="entry name" value="FGGY CARBOHYDRATE KINASE DOMAIN-CONTAINING PROTEIN"/>
    <property type="match status" value="1"/>
</dbReference>
<keyword evidence="1 7" id="KW-0808">Transferase</keyword>
<dbReference type="EC" id="2.7.1.16" evidence="7 8"/>
<evidence type="ECO:0000256" key="4">
    <source>
        <dbReference type="ARBA" id="ARBA00022840"/>
    </source>
</evidence>
<dbReference type="InterPro" id="IPR000577">
    <property type="entry name" value="Carb_kinase_FGGY"/>
</dbReference>
<dbReference type="NCBIfam" id="NF003154">
    <property type="entry name" value="PRK04123.1"/>
    <property type="match status" value="1"/>
</dbReference>
<evidence type="ECO:0000256" key="3">
    <source>
        <dbReference type="ARBA" id="ARBA00022777"/>
    </source>
</evidence>
<dbReference type="InterPro" id="IPR043129">
    <property type="entry name" value="ATPase_NBD"/>
</dbReference>
<dbReference type="Gene3D" id="3.30.420.40">
    <property type="match status" value="2"/>
</dbReference>
<dbReference type="CDD" id="cd07781">
    <property type="entry name" value="ASKHA_NBD_FGGY_L-RBK"/>
    <property type="match status" value="1"/>
</dbReference>
<evidence type="ECO:0000256" key="7">
    <source>
        <dbReference type="HAMAP-Rule" id="MF_00520"/>
    </source>
</evidence>
<evidence type="ECO:0000259" key="10">
    <source>
        <dbReference type="Pfam" id="PF00370"/>
    </source>
</evidence>
<dbReference type="GO" id="GO:0005524">
    <property type="term" value="F:ATP binding"/>
    <property type="evidence" value="ECO:0007669"/>
    <property type="project" value="UniProtKB-UniRule"/>
</dbReference>
<evidence type="ECO:0000313" key="12">
    <source>
        <dbReference type="EMBL" id="MBC8540911.1"/>
    </source>
</evidence>
<dbReference type="PROSITE" id="PS00445">
    <property type="entry name" value="FGGY_KINASES_2"/>
    <property type="match status" value="1"/>
</dbReference>
<sequence>MTKYAIGVDFGTLSGRALLVSLEDGEEIASCVMEYPHGVMDRTLPSGERLENGAAFQHPQDYLDVLNHTVKTVVAQSGVCPEDIVGLGIDFTSCTVLPVLEDGTPLCVLDEFSSDPHAYVKLWKHHSAQQEADEITVLAEERKESWLARYGGKVSSEWLLPKVLETLHKSPMVFSAAQRFVEAGDWLVWNLTGREVHSSCMAGYKGTWHFESGYPSDSFLTALDPRLHGLAGTKISTKVMPAGTLAGGLTKPAAENLGLCAGTAVSVPVIDAHAALPAAGITGPGTLMMIMGTSTCHILMNGEEKEVPGICGVVKDGVLPGYFAYEAGQACVGDHFAWFMENCLPERFLTQAAAEGKSVYALMREKAALLAPGESGLLALDWWNGSRTPYVDADLSGLILGMTLKTRPEEIYRALIEATAFGTKRIIDTYEQHGVNIRSLCASGGIAEKDPLAMQIYADVCGREIQVAGSAQAGALGSAMFAAVASGYFQNMEQAAGVLARLKDFSYQPVAENSAVYNKLYDEYVTLCEYFAKKNHVMKRLKKV</sequence>
<gene>
    <name evidence="7" type="primary">araB</name>
    <name evidence="12" type="ORF">H8698_07975</name>
</gene>
<dbReference type="InterPro" id="IPR018485">
    <property type="entry name" value="FGGY_C"/>
</dbReference>
<evidence type="ECO:0000256" key="5">
    <source>
        <dbReference type="ARBA" id="ARBA00022935"/>
    </source>
</evidence>
<dbReference type="GO" id="GO:0005737">
    <property type="term" value="C:cytoplasm"/>
    <property type="evidence" value="ECO:0007669"/>
    <property type="project" value="TreeGrafter"/>
</dbReference>
<dbReference type="InterPro" id="IPR005929">
    <property type="entry name" value="Ribulokinase"/>
</dbReference>
<comment type="catalytic activity">
    <reaction evidence="7 9">
        <text>L-ribulose + ATP = L-ribulose 5-phosphate + ADP + H(+)</text>
        <dbReference type="Rhea" id="RHEA:22072"/>
        <dbReference type="ChEBI" id="CHEBI:15378"/>
        <dbReference type="ChEBI" id="CHEBI:16880"/>
        <dbReference type="ChEBI" id="CHEBI:30616"/>
        <dbReference type="ChEBI" id="CHEBI:58226"/>
        <dbReference type="ChEBI" id="CHEBI:456216"/>
        <dbReference type="EC" id="2.7.1.16"/>
    </reaction>
</comment>
<evidence type="ECO:0000256" key="6">
    <source>
        <dbReference type="ARBA" id="ARBA00023277"/>
    </source>
</evidence>
<evidence type="ECO:0000259" key="11">
    <source>
        <dbReference type="Pfam" id="PF02782"/>
    </source>
</evidence>
<dbReference type="NCBIfam" id="TIGR01234">
    <property type="entry name" value="L-ribulokinase"/>
    <property type="match status" value="1"/>
</dbReference>
<reference evidence="12" key="1">
    <citation type="submission" date="2020-08" db="EMBL/GenBank/DDBJ databases">
        <title>Genome public.</title>
        <authorList>
            <person name="Liu C."/>
            <person name="Sun Q."/>
        </authorList>
    </citation>
    <scope>NUCLEOTIDE SEQUENCE</scope>
    <source>
        <strain evidence="12">H8</strain>
    </source>
</reference>
<accession>A0A926DN54</accession>
<dbReference type="InterPro" id="IPR018484">
    <property type="entry name" value="FGGY_N"/>
</dbReference>
<dbReference type="PANTHER" id="PTHR43435">
    <property type="entry name" value="RIBULOKINASE"/>
    <property type="match status" value="1"/>
</dbReference>
<protein>
    <recommendedName>
        <fullName evidence="7 8">Ribulokinase</fullName>
        <ecNumber evidence="7 8">2.7.1.16</ecNumber>
    </recommendedName>
</protein>
<keyword evidence="6 7" id="KW-0119">Carbohydrate metabolism</keyword>
<keyword evidence="3 7" id="KW-0418">Kinase</keyword>
<dbReference type="EMBL" id="JACRSU010000003">
    <property type="protein sequence ID" value="MBC8540911.1"/>
    <property type="molecule type" value="Genomic_DNA"/>
</dbReference>
<dbReference type="Pfam" id="PF00370">
    <property type="entry name" value="FGGY_N"/>
    <property type="match status" value="1"/>
</dbReference>
<evidence type="ECO:0000313" key="13">
    <source>
        <dbReference type="Proteomes" id="UP000611762"/>
    </source>
</evidence>
<dbReference type="Proteomes" id="UP000611762">
    <property type="component" value="Unassembled WGS sequence"/>
</dbReference>
<dbReference type="GO" id="GO:0019150">
    <property type="term" value="F:D-ribulokinase activity"/>
    <property type="evidence" value="ECO:0007669"/>
    <property type="project" value="TreeGrafter"/>
</dbReference>
<dbReference type="HAMAP" id="MF_00520">
    <property type="entry name" value="Ribulokinase"/>
    <property type="match status" value="1"/>
</dbReference>
<organism evidence="12 13">
    <name type="scientific">Congzhengia minquanensis</name>
    <dbReference type="NCBI Taxonomy" id="2763657"/>
    <lineage>
        <taxon>Bacteria</taxon>
        <taxon>Bacillati</taxon>
        <taxon>Bacillota</taxon>
        <taxon>Clostridia</taxon>
        <taxon>Eubacteriales</taxon>
        <taxon>Oscillospiraceae</taxon>
        <taxon>Congzhengia</taxon>
    </lineage>
</organism>
<dbReference type="RefSeq" id="WP_249312536.1">
    <property type="nucleotide sequence ID" value="NZ_JACRSU010000003.1"/>
</dbReference>
<comment type="pathway">
    <text evidence="7 9">Carbohydrate degradation; L-arabinose degradation via L-ribulose; D-xylulose 5-phosphate from L-arabinose (bacterial route): step 2/3.</text>
</comment>
<comment type="similarity">
    <text evidence="7 9">Belongs to the ribulokinase family.</text>
</comment>
<evidence type="ECO:0000256" key="1">
    <source>
        <dbReference type="ARBA" id="ARBA00022679"/>
    </source>
</evidence>
<evidence type="ECO:0000256" key="8">
    <source>
        <dbReference type="NCBIfam" id="TIGR01234"/>
    </source>
</evidence>
<dbReference type="InterPro" id="IPR018483">
    <property type="entry name" value="Carb_kinase_FGGY_CS"/>
</dbReference>
<dbReference type="PIRSF" id="PIRSF000538">
    <property type="entry name" value="GlpK"/>
    <property type="match status" value="1"/>
</dbReference>
<keyword evidence="2 7" id="KW-0547">Nucleotide-binding</keyword>